<reference evidence="2 3" key="1">
    <citation type="journal article" date="2015" name="PLoS ONE">
        <title>Rice-Infecting Pseudomonas Genomes Are Highly Accessorized and Harbor Multiple Putative Virulence Mechanisms to Cause Sheath Brown Rot.</title>
        <authorList>
            <person name="Quibod I.L."/>
            <person name="Grande G."/>
            <person name="Oreiro E.G."/>
            <person name="Borja F.N."/>
            <person name="Dossa G.S."/>
            <person name="Mauleon R."/>
            <person name="Cruz C.V."/>
            <person name="Oliva R."/>
        </authorList>
    </citation>
    <scope>NUCLEOTIDE SEQUENCE [LARGE SCALE GENOMIC DNA]</scope>
    <source>
        <strain evidence="2 3">IRRI 6609</strain>
    </source>
</reference>
<evidence type="ECO:0000313" key="3">
    <source>
        <dbReference type="Proteomes" id="UP000037931"/>
    </source>
</evidence>
<dbReference type="Proteomes" id="UP000037931">
    <property type="component" value="Unassembled WGS sequence"/>
</dbReference>
<dbReference type="STRING" id="50340.PF66_02760"/>
<organism evidence="2 3">
    <name type="scientific">Pseudomonas asplenii</name>
    <dbReference type="NCBI Taxonomy" id="53407"/>
    <lineage>
        <taxon>Bacteria</taxon>
        <taxon>Pseudomonadati</taxon>
        <taxon>Pseudomonadota</taxon>
        <taxon>Gammaproteobacteria</taxon>
        <taxon>Pseudomonadales</taxon>
        <taxon>Pseudomonadaceae</taxon>
        <taxon>Pseudomonas</taxon>
    </lineage>
</organism>
<keyword evidence="3" id="KW-1185">Reference proteome</keyword>
<comment type="caution">
    <text evidence="2">The sequence shown here is derived from an EMBL/GenBank/DDBJ whole genome shotgun (WGS) entry which is preliminary data.</text>
</comment>
<dbReference type="AlphaFoldDB" id="A0A0M9GGL1"/>
<dbReference type="PATRIC" id="fig|50340.43.peg.6152"/>
<sequence precursor="true">MNRLKVVSLGLLFCSINPVASYVLAANEVEGSISMAQHADGGGATCVVELKTMQIDLGYYKECRRDKLNFFKLNGVPSGTTIEFNSNAQCSPKGNWHYTVRTYIEPTDTIYIYLFLTSFLRISLKTLFTKGCCWSLIIITVDI</sequence>
<evidence type="ECO:0000313" key="2">
    <source>
        <dbReference type="EMBL" id="KPA90698.1"/>
    </source>
</evidence>
<feature type="chain" id="PRO_5005836246" evidence="1">
    <location>
        <begin position="26"/>
        <end position="143"/>
    </location>
</feature>
<accession>A0A0M9GGL1</accession>
<dbReference type="OrthoDB" id="6937253at2"/>
<protein>
    <submittedName>
        <fullName evidence="2">Uncharacterized protein</fullName>
    </submittedName>
</protein>
<dbReference type="RefSeq" id="WP_054062971.1">
    <property type="nucleotide sequence ID" value="NZ_JSYZ01000009.1"/>
</dbReference>
<evidence type="ECO:0000256" key="1">
    <source>
        <dbReference type="SAM" id="SignalP"/>
    </source>
</evidence>
<name>A0A0M9GGL1_9PSED</name>
<gene>
    <name evidence="2" type="ORF">PF66_02760</name>
</gene>
<dbReference type="EMBL" id="JSYZ01000009">
    <property type="protein sequence ID" value="KPA90698.1"/>
    <property type="molecule type" value="Genomic_DNA"/>
</dbReference>
<proteinExistence type="predicted"/>
<feature type="signal peptide" evidence="1">
    <location>
        <begin position="1"/>
        <end position="25"/>
    </location>
</feature>
<keyword evidence="1" id="KW-0732">Signal</keyword>